<keyword evidence="2" id="KW-0645">Protease</keyword>
<accession>A0A5S6QQY4</accession>
<keyword evidence="7" id="KW-1015">Disulfide bond</keyword>
<evidence type="ECO:0000256" key="6">
    <source>
        <dbReference type="ARBA" id="ARBA00023145"/>
    </source>
</evidence>
<dbReference type="WBParaSite" id="TMUE_2000009302.1">
    <property type="protein sequence ID" value="TMUE_2000009302.1"/>
    <property type="gene ID" value="WBGene00300566"/>
</dbReference>
<keyword evidence="4" id="KW-0378">Hydrolase</keyword>
<dbReference type="PRINTS" id="PR00705">
    <property type="entry name" value="PAPAIN"/>
</dbReference>
<evidence type="ECO:0000256" key="5">
    <source>
        <dbReference type="ARBA" id="ARBA00022807"/>
    </source>
</evidence>
<dbReference type="FunFam" id="3.90.70.10:FF:000031">
    <property type="entry name" value="Cathepsin B"/>
    <property type="match status" value="1"/>
</dbReference>
<dbReference type="InterPro" id="IPR000668">
    <property type="entry name" value="Peptidase_C1A_C"/>
</dbReference>
<dbReference type="InterPro" id="IPR025661">
    <property type="entry name" value="Pept_asp_AS"/>
</dbReference>
<dbReference type="InterPro" id="IPR013128">
    <property type="entry name" value="Peptidase_C1A"/>
</dbReference>
<dbReference type="STRING" id="70415.A0A5S6QQY4"/>
<evidence type="ECO:0000256" key="3">
    <source>
        <dbReference type="ARBA" id="ARBA00022729"/>
    </source>
</evidence>
<feature type="domain" description="Peptidase C1A papain C-terminal" evidence="8">
    <location>
        <begin position="184"/>
        <end position="426"/>
    </location>
</feature>
<dbReference type="PROSITE" id="PS00139">
    <property type="entry name" value="THIOL_PROTEASE_CYS"/>
    <property type="match status" value="1"/>
</dbReference>
<evidence type="ECO:0000256" key="1">
    <source>
        <dbReference type="ARBA" id="ARBA00008455"/>
    </source>
</evidence>
<evidence type="ECO:0000259" key="8">
    <source>
        <dbReference type="SMART" id="SM00645"/>
    </source>
</evidence>
<dbReference type="SUPFAM" id="SSF54001">
    <property type="entry name" value="Cysteine proteinases"/>
    <property type="match status" value="1"/>
</dbReference>
<dbReference type="InterPro" id="IPR000169">
    <property type="entry name" value="Pept_cys_AS"/>
</dbReference>
<comment type="similarity">
    <text evidence="1">Belongs to the peptidase C1 family.</text>
</comment>
<dbReference type="InterPro" id="IPR025660">
    <property type="entry name" value="Pept_his_AS"/>
</dbReference>
<organism evidence="9 10">
    <name type="scientific">Trichuris muris</name>
    <name type="common">Mouse whipworm</name>
    <dbReference type="NCBI Taxonomy" id="70415"/>
    <lineage>
        <taxon>Eukaryota</taxon>
        <taxon>Metazoa</taxon>
        <taxon>Ecdysozoa</taxon>
        <taxon>Nematoda</taxon>
        <taxon>Enoplea</taxon>
        <taxon>Dorylaimia</taxon>
        <taxon>Trichinellida</taxon>
        <taxon>Trichuridae</taxon>
        <taxon>Trichuris</taxon>
    </lineage>
</organism>
<keyword evidence="9" id="KW-1185">Reference proteome</keyword>
<dbReference type="PANTHER" id="PTHR12411">
    <property type="entry name" value="CYSTEINE PROTEASE FAMILY C1-RELATED"/>
    <property type="match status" value="1"/>
</dbReference>
<reference evidence="10" key="1">
    <citation type="submission" date="2019-12" db="UniProtKB">
        <authorList>
            <consortium name="WormBaseParasite"/>
        </authorList>
    </citation>
    <scope>IDENTIFICATION</scope>
</reference>
<dbReference type="GO" id="GO:0008234">
    <property type="term" value="F:cysteine-type peptidase activity"/>
    <property type="evidence" value="ECO:0007669"/>
    <property type="project" value="UniProtKB-KW"/>
</dbReference>
<dbReference type="PROSITE" id="PS00639">
    <property type="entry name" value="THIOL_PROTEASE_HIS"/>
    <property type="match status" value="1"/>
</dbReference>
<protein>
    <submittedName>
        <fullName evidence="10">Pept_C1 domain-containing protein</fullName>
    </submittedName>
</protein>
<dbReference type="Proteomes" id="UP000046395">
    <property type="component" value="Unassembled WGS sequence"/>
</dbReference>
<evidence type="ECO:0000256" key="2">
    <source>
        <dbReference type="ARBA" id="ARBA00022670"/>
    </source>
</evidence>
<evidence type="ECO:0000313" key="9">
    <source>
        <dbReference type="Proteomes" id="UP000046395"/>
    </source>
</evidence>
<evidence type="ECO:0000313" key="10">
    <source>
        <dbReference type="WBParaSite" id="TMUE_2000009302.1"/>
    </source>
</evidence>
<dbReference type="InterPro" id="IPR038765">
    <property type="entry name" value="Papain-like_cys_pep_sf"/>
</dbReference>
<keyword evidence="3" id="KW-0732">Signal</keyword>
<dbReference type="GO" id="GO:0006508">
    <property type="term" value="P:proteolysis"/>
    <property type="evidence" value="ECO:0007669"/>
    <property type="project" value="UniProtKB-KW"/>
</dbReference>
<keyword evidence="5" id="KW-0788">Thiol protease</keyword>
<name>A0A5S6QQY4_TRIMR</name>
<dbReference type="PROSITE" id="PS00640">
    <property type="entry name" value="THIOL_PROTEASE_ASN"/>
    <property type="match status" value="1"/>
</dbReference>
<evidence type="ECO:0000256" key="4">
    <source>
        <dbReference type="ARBA" id="ARBA00022801"/>
    </source>
</evidence>
<dbReference type="AlphaFoldDB" id="A0A5S6QQY4"/>
<dbReference type="Pfam" id="PF00112">
    <property type="entry name" value="Peptidase_C1"/>
    <property type="match status" value="1"/>
</dbReference>
<evidence type="ECO:0000256" key="7">
    <source>
        <dbReference type="ARBA" id="ARBA00023157"/>
    </source>
</evidence>
<proteinExistence type="inferred from homology"/>
<sequence>MLLWHKLSDLVPKNWANHFWGSSKFSNRWQASRCAIDLNRRWIDSVCSGECRARGDDLLIPMEQQCVRMQTDDQLPIGSQQGIRGFASGSCCVLVQRSCSLRLQFSLVTASCFAAFYEEQYERLKAKLRQRAENGAVLTWKLGKNPYFKGASEAALKRLLGVKKHDVVVLPPKVPSAENSNVTLPKNFDARLQWPKCEIIRYIKDQSNCGSCWAVSTASVISDRYCIANQGRAQPFLSEEELVSCCRVCGDGCFGGFPEMALVYWATRGVPTGEPYGFNSSCKPYSIKPCATCPSIAETPKCQHQCVEGYRGKLSTDRYFGKRAYSLSNERQIMEDIYANGPVVAAFTVYDDFYYYTGGVYSHSEWVDPAGRHAVRVIGWGVDEKSKKPYWLVANSWSEEFGENGLFRILRGSNECGIEEEMVAAQPRLPS</sequence>
<dbReference type="CDD" id="cd02620">
    <property type="entry name" value="Peptidase_C1A_CathepsinB"/>
    <property type="match status" value="1"/>
</dbReference>
<dbReference type="SMART" id="SM00645">
    <property type="entry name" value="Pept_C1"/>
    <property type="match status" value="1"/>
</dbReference>
<dbReference type="Gene3D" id="3.90.70.10">
    <property type="entry name" value="Cysteine proteinases"/>
    <property type="match status" value="1"/>
</dbReference>
<keyword evidence="6" id="KW-0865">Zymogen</keyword>